<dbReference type="AlphaFoldDB" id="A0A8R1TWS6"/>
<protein>
    <submittedName>
        <fullName evidence="2">Uncharacterized protein</fullName>
    </submittedName>
</protein>
<sequence>MHEGQEAIITLTRHKNETEQKLEKLLKGVRKEQKEMTFSPNHTVYTQRKLDKPWTIQKLRNFLSDLVEVNQQVNLGRRSVSQVDNKPTSIKGGQKQNYKPDKTSALSTLQTNQKDRAYFALEITGIASVMSILRLRAE</sequence>
<feature type="region of interest" description="Disordered" evidence="1">
    <location>
        <begin position="78"/>
        <end position="105"/>
    </location>
</feature>
<dbReference type="EnsemblMetazoa" id="OVOC6963.1">
    <property type="protein sequence ID" value="OVOC6963.1"/>
    <property type="gene ID" value="WBGene00243772"/>
</dbReference>
<proteinExistence type="predicted"/>
<evidence type="ECO:0000256" key="1">
    <source>
        <dbReference type="SAM" id="MobiDB-lite"/>
    </source>
</evidence>
<evidence type="ECO:0000313" key="2">
    <source>
        <dbReference type="EnsemblMetazoa" id="OVOC6963.1"/>
    </source>
</evidence>
<keyword evidence="3" id="KW-1185">Reference proteome</keyword>
<name>A0A8R1TWS6_ONCVO</name>
<reference evidence="2" key="2">
    <citation type="submission" date="2022-06" db="UniProtKB">
        <authorList>
            <consortium name="EnsemblMetazoa"/>
        </authorList>
    </citation>
    <scope>IDENTIFICATION</scope>
</reference>
<feature type="compositionally biased region" description="Polar residues" evidence="1">
    <location>
        <begin position="78"/>
        <end position="88"/>
    </location>
</feature>
<accession>A0A8R1TWS6</accession>
<evidence type="ECO:0000313" key="3">
    <source>
        <dbReference type="Proteomes" id="UP000024404"/>
    </source>
</evidence>
<reference evidence="3" key="1">
    <citation type="submission" date="2013-10" db="EMBL/GenBank/DDBJ databases">
        <title>Genome sequencing of Onchocerca volvulus.</title>
        <authorList>
            <person name="Cotton J."/>
            <person name="Tsai J."/>
            <person name="Stanley E."/>
            <person name="Tracey A."/>
            <person name="Holroyd N."/>
            <person name="Lustigman S."/>
            <person name="Berriman M."/>
        </authorList>
    </citation>
    <scope>NUCLEOTIDE SEQUENCE</scope>
</reference>
<dbReference type="Proteomes" id="UP000024404">
    <property type="component" value="Unassembled WGS sequence"/>
</dbReference>
<dbReference type="EMBL" id="CMVM020000181">
    <property type="status" value="NOT_ANNOTATED_CDS"/>
    <property type="molecule type" value="Genomic_DNA"/>
</dbReference>
<organism evidence="2 3">
    <name type="scientific">Onchocerca volvulus</name>
    <dbReference type="NCBI Taxonomy" id="6282"/>
    <lineage>
        <taxon>Eukaryota</taxon>
        <taxon>Metazoa</taxon>
        <taxon>Ecdysozoa</taxon>
        <taxon>Nematoda</taxon>
        <taxon>Chromadorea</taxon>
        <taxon>Rhabditida</taxon>
        <taxon>Spirurina</taxon>
        <taxon>Spiruromorpha</taxon>
        <taxon>Filarioidea</taxon>
        <taxon>Onchocercidae</taxon>
        <taxon>Onchocerca</taxon>
    </lineage>
</organism>